<evidence type="ECO:0000259" key="5">
    <source>
        <dbReference type="Pfam" id="PF00700"/>
    </source>
</evidence>
<dbReference type="EMBL" id="JTDN01000001">
    <property type="protein sequence ID" value="KHL26278.1"/>
    <property type="molecule type" value="Genomic_DNA"/>
</dbReference>
<keyword evidence="6" id="KW-0282">Flagellum</keyword>
<evidence type="ECO:0000256" key="1">
    <source>
        <dbReference type="ARBA" id="ARBA00005709"/>
    </source>
</evidence>
<keyword evidence="2 3" id="KW-0975">Bacterial flagellum</keyword>
<dbReference type="STRING" id="1572751.PK98_07340"/>
<evidence type="ECO:0000313" key="7">
    <source>
        <dbReference type="Proteomes" id="UP000030988"/>
    </source>
</evidence>
<dbReference type="PANTHER" id="PTHR42792">
    <property type="entry name" value="FLAGELLIN"/>
    <property type="match status" value="1"/>
</dbReference>
<dbReference type="InterPro" id="IPR046358">
    <property type="entry name" value="Flagellin_C"/>
</dbReference>
<keyword evidence="6" id="KW-0966">Cell projection</keyword>
<protein>
    <recommendedName>
        <fullName evidence="3">Flagellin</fullName>
    </recommendedName>
</protein>
<dbReference type="GO" id="GO:0005198">
    <property type="term" value="F:structural molecule activity"/>
    <property type="evidence" value="ECO:0007669"/>
    <property type="project" value="UniProtKB-UniRule"/>
</dbReference>
<dbReference type="InterPro" id="IPR001029">
    <property type="entry name" value="Flagellin_N"/>
</dbReference>
<name>A0A0B2BXH3_9SPHN</name>
<comment type="subcellular location">
    <subcellularLocation>
        <location evidence="3">Secreted</location>
    </subcellularLocation>
    <subcellularLocation>
        <location evidence="3">Bacterial flagellum</location>
    </subcellularLocation>
</comment>
<organism evidence="6 7">
    <name type="scientific">Croceibacterium mercuriale</name>
    <dbReference type="NCBI Taxonomy" id="1572751"/>
    <lineage>
        <taxon>Bacteria</taxon>
        <taxon>Pseudomonadati</taxon>
        <taxon>Pseudomonadota</taxon>
        <taxon>Alphaproteobacteria</taxon>
        <taxon>Sphingomonadales</taxon>
        <taxon>Erythrobacteraceae</taxon>
        <taxon>Croceibacterium</taxon>
    </lineage>
</organism>
<keyword evidence="7" id="KW-1185">Reference proteome</keyword>
<dbReference type="Pfam" id="PF00669">
    <property type="entry name" value="Flagellin_N"/>
    <property type="match status" value="1"/>
</dbReference>
<keyword evidence="3" id="KW-0964">Secreted</keyword>
<dbReference type="Proteomes" id="UP000030988">
    <property type="component" value="Unassembled WGS sequence"/>
</dbReference>
<dbReference type="Gene3D" id="1.20.1330.10">
    <property type="entry name" value="f41 fragment of flagellin, N-terminal domain"/>
    <property type="match status" value="1"/>
</dbReference>
<dbReference type="InterPro" id="IPR042187">
    <property type="entry name" value="Flagellin_C_sub2"/>
</dbReference>
<keyword evidence="6" id="KW-0969">Cilium</keyword>
<gene>
    <name evidence="6" type="ORF">PK98_07340</name>
</gene>
<evidence type="ECO:0000259" key="4">
    <source>
        <dbReference type="Pfam" id="PF00669"/>
    </source>
</evidence>
<comment type="similarity">
    <text evidence="1 3">Belongs to the bacterial flagellin family.</text>
</comment>
<reference evidence="6 7" key="1">
    <citation type="submission" date="2014-11" db="EMBL/GenBank/DDBJ databases">
        <title>Draft genome sequence of Kirrobacter mercurialis.</title>
        <authorList>
            <person name="Coil D.A."/>
            <person name="Eisen J.A."/>
        </authorList>
    </citation>
    <scope>NUCLEOTIDE SEQUENCE [LARGE SCALE GENOMIC DNA]</scope>
    <source>
        <strain evidence="6 7">Coronado</strain>
    </source>
</reference>
<comment type="caution">
    <text evidence="6">The sequence shown here is derived from an EMBL/GenBank/DDBJ whole genome shotgun (WGS) entry which is preliminary data.</text>
</comment>
<dbReference type="SUPFAM" id="SSF64518">
    <property type="entry name" value="Phase 1 flagellin"/>
    <property type="match status" value="1"/>
</dbReference>
<accession>A0A0B2BXH3</accession>
<evidence type="ECO:0000256" key="2">
    <source>
        <dbReference type="ARBA" id="ARBA00023143"/>
    </source>
</evidence>
<dbReference type="Pfam" id="PF00700">
    <property type="entry name" value="Flagellin_C"/>
    <property type="match status" value="1"/>
</dbReference>
<evidence type="ECO:0000313" key="6">
    <source>
        <dbReference type="EMBL" id="KHL26278.1"/>
    </source>
</evidence>
<dbReference type="GO" id="GO:0009288">
    <property type="term" value="C:bacterial-type flagellum"/>
    <property type="evidence" value="ECO:0007669"/>
    <property type="project" value="UniProtKB-SubCell"/>
</dbReference>
<dbReference type="Gene3D" id="6.10.10.10">
    <property type="entry name" value="Flagellar export chaperone, C-terminal domain"/>
    <property type="match status" value="1"/>
</dbReference>
<feature type="domain" description="Flagellin C-terminal" evidence="5">
    <location>
        <begin position="256"/>
        <end position="340"/>
    </location>
</feature>
<dbReference type="AlphaFoldDB" id="A0A0B2BXH3"/>
<feature type="domain" description="Flagellin N-terminal" evidence="4">
    <location>
        <begin position="4"/>
        <end position="139"/>
    </location>
</feature>
<dbReference type="InterPro" id="IPR001492">
    <property type="entry name" value="Flagellin"/>
</dbReference>
<dbReference type="PANTHER" id="PTHR42792:SF2">
    <property type="entry name" value="FLAGELLIN"/>
    <property type="match status" value="1"/>
</dbReference>
<proteinExistence type="inferred from homology"/>
<dbReference type="PRINTS" id="PR00207">
    <property type="entry name" value="FLAGELLIN"/>
</dbReference>
<sequence length="341" mass="34993">MAVINTNISSMKAANASTAADKMLGTAMERLSTGKRINSAKDDAAGLGIATSMTASIRGMSQSIRNANDGISLAQTAEGALNEVTNILQRMRELSVQGSSGTYQTKDRENMQAEVTELQKQLVDITGTQFNGVDLFDSTADNNIQIQVGAGSTDQVVLKVSQLNLVAVHGTATLGTPGSLSNALVAGHALIGADRTVTAEDVAFGATMGGAAVEAADIGTVVTLEEDDTFYIADGDTDVAGGVSVLTAASSQGALATIDTALDTVAETRASLGAGQSRLESVVNNLTAGVTNLSDARSRIEDTDYSAETTALAKAQILSQASTAMLSQANQSQQNVLSLLR</sequence>
<comment type="function">
    <text evidence="3">Flagellin is the subunit protein which polymerizes to form the filaments of bacterial flagella.</text>
</comment>
<dbReference type="GO" id="GO:0005576">
    <property type="term" value="C:extracellular region"/>
    <property type="evidence" value="ECO:0007669"/>
    <property type="project" value="UniProtKB-SubCell"/>
</dbReference>
<evidence type="ECO:0000256" key="3">
    <source>
        <dbReference type="RuleBase" id="RU362073"/>
    </source>
</evidence>
<dbReference type="RefSeq" id="WP_039095413.1">
    <property type="nucleotide sequence ID" value="NZ_JTDN01000001.1"/>
</dbReference>
<dbReference type="OrthoDB" id="9796789at2"/>